<evidence type="ECO:0000256" key="4">
    <source>
        <dbReference type="ARBA" id="ARBA00023002"/>
    </source>
</evidence>
<dbReference type="EMBL" id="MTSM01000008">
    <property type="protein sequence ID" value="OPX55605.1"/>
    <property type="molecule type" value="Genomic_DNA"/>
</dbReference>
<keyword evidence="9" id="KW-1185">Reference proteome</keyword>
<keyword evidence="4" id="KW-0560">Oxidoreductase</keyword>
<dbReference type="GO" id="GO:0020037">
    <property type="term" value="F:heme binding"/>
    <property type="evidence" value="ECO:0007669"/>
    <property type="project" value="InterPro"/>
</dbReference>
<comment type="caution">
    <text evidence="8">The sequence shown here is derived from an EMBL/GenBank/DDBJ whole genome shotgun (WGS) entry which is preliminary data.</text>
</comment>
<dbReference type="GO" id="GO:0009055">
    <property type="term" value="F:electron transfer activity"/>
    <property type="evidence" value="ECO:0007669"/>
    <property type="project" value="InterPro"/>
</dbReference>
<name>A0A1T4PC75_9GAMM</name>
<accession>A0A1T4PC75</accession>
<dbReference type="Pfam" id="PF03150">
    <property type="entry name" value="CCP_MauG"/>
    <property type="match status" value="1"/>
</dbReference>
<dbReference type="PROSITE" id="PS51007">
    <property type="entry name" value="CYTC"/>
    <property type="match status" value="2"/>
</dbReference>
<dbReference type="SUPFAM" id="SSF46626">
    <property type="entry name" value="Cytochrome c"/>
    <property type="match status" value="2"/>
</dbReference>
<evidence type="ECO:0000256" key="3">
    <source>
        <dbReference type="ARBA" id="ARBA00022723"/>
    </source>
</evidence>
<dbReference type="AlphaFoldDB" id="A0A1T4PC75"/>
<keyword evidence="5 6" id="KW-0408">Iron</keyword>
<gene>
    <name evidence="8" type="ORF">BTE48_08305</name>
</gene>
<reference evidence="8 9" key="1">
    <citation type="submission" date="2017-01" db="EMBL/GenBank/DDBJ databases">
        <title>Genome Sequencing of a Marine Spirillum, Oceanospirillum multiglobuliferum ATCC 33336, from Japan.</title>
        <authorList>
            <person name="Carney J.G."/>
            <person name="Trachtenberg A.M."/>
            <person name="Rheaume B.A."/>
            <person name="Linnane J.D."/>
            <person name="Pitts N.L."/>
            <person name="Mykles D.L."/>
            <person name="Maclea K.S."/>
        </authorList>
    </citation>
    <scope>NUCLEOTIDE SEQUENCE [LARGE SCALE GENOMIC DNA]</scope>
    <source>
        <strain evidence="8 9">ATCC 33336</strain>
    </source>
</reference>
<evidence type="ECO:0000313" key="9">
    <source>
        <dbReference type="Proteomes" id="UP000191418"/>
    </source>
</evidence>
<evidence type="ECO:0000256" key="5">
    <source>
        <dbReference type="ARBA" id="ARBA00023004"/>
    </source>
</evidence>
<dbReference type="STRING" id="64969.SAMN02745127_01427"/>
<dbReference type="InterPro" id="IPR009056">
    <property type="entry name" value="Cyt_c-like_dom"/>
</dbReference>
<keyword evidence="2 6" id="KW-0349">Heme</keyword>
<keyword evidence="3 6" id="KW-0479">Metal-binding</keyword>
<evidence type="ECO:0000256" key="2">
    <source>
        <dbReference type="ARBA" id="ARBA00022617"/>
    </source>
</evidence>
<dbReference type="InterPro" id="IPR036909">
    <property type="entry name" value="Cyt_c-like_dom_sf"/>
</dbReference>
<dbReference type="GO" id="GO:0030313">
    <property type="term" value="C:cell envelope"/>
    <property type="evidence" value="ECO:0007669"/>
    <property type="project" value="UniProtKB-SubCell"/>
</dbReference>
<dbReference type="Proteomes" id="UP000191418">
    <property type="component" value="Unassembled WGS sequence"/>
</dbReference>
<proteinExistence type="predicted"/>
<protein>
    <recommendedName>
        <fullName evidence="7">Cytochrome c domain-containing protein</fullName>
    </recommendedName>
</protein>
<evidence type="ECO:0000259" key="7">
    <source>
        <dbReference type="PROSITE" id="PS51007"/>
    </source>
</evidence>
<dbReference type="GO" id="GO:0004130">
    <property type="term" value="F:cytochrome-c peroxidase activity"/>
    <property type="evidence" value="ECO:0007669"/>
    <property type="project" value="TreeGrafter"/>
</dbReference>
<evidence type="ECO:0000313" key="8">
    <source>
        <dbReference type="EMBL" id="OPX55605.1"/>
    </source>
</evidence>
<sequence length="310" mass="35028">MDFYLLTALTQTFRTACRKLAVLLCFIMFFILPKAWGDHAESITQLHRGEKAAETGRLLFNLDFKTQGVNNISCSSCHQASRSFASSKQFNRTFTGQATRYNAPALVRLNHQIVFGIERQDPNLVNQIRHCFQNNMNVTPAKLLFVLQSDDVLKTNFNQLFGRLSAGSAYQVIAQYLLDLEFSESKYDQFLNGDTKALSEEERAGYQLFMEHGCNHCHSGSELGGLTTAPVQINNEKVWRKVPTLRNIAFTAPYLHDGREISLINTIDFMAKTYSYRALSQDEADKIARFLSTHSSSISDSSGEVFRAPH</sequence>
<dbReference type="InterPro" id="IPR004852">
    <property type="entry name" value="Di-haem_cyt_c_peroxidsae"/>
</dbReference>
<comment type="subcellular location">
    <subcellularLocation>
        <location evidence="1">Cell envelope</location>
    </subcellularLocation>
</comment>
<feature type="domain" description="Cytochrome c" evidence="7">
    <location>
        <begin position="200"/>
        <end position="295"/>
    </location>
</feature>
<dbReference type="PANTHER" id="PTHR30600">
    <property type="entry name" value="CYTOCHROME C PEROXIDASE-RELATED"/>
    <property type="match status" value="1"/>
</dbReference>
<evidence type="ECO:0000256" key="1">
    <source>
        <dbReference type="ARBA" id="ARBA00004196"/>
    </source>
</evidence>
<dbReference type="RefSeq" id="WP_078745041.1">
    <property type="nucleotide sequence ID" value="NZ_FUXG01000008.1"/>
</dbReference>
<dbReference type="GO" id="GO:0046872">
    <property type="term" value="F:metal ion binding"/>
    <property type="evidence" value="ECO:0007669"/>
    <property type="project" value="UniProtKB-KW"/>
</dbReference>
<dbReference type="InterPro" id="IPR051395">
    <property type="entry name" value="Cytochrome_c_Peroxidase/MauG"/>
</dbReference>
<evidence type="ECO:0000256" key="6">
    <source>
        <dbReference type="PROSITE-ProRule" id="PRU00433"/>
    </source>
</evidence>
<feature type="domain" description="Cytochrome c" evidence="7">
    <location>
        <begin position="51"/>
        <end position="181"/>
    </location>
</feature>
<organism evidence="8 9">
    <name type="scientific">Oceanospirillum multiglobuliferum</name>
    <dbReference type="NCBI Taxonomy" id="64969"/>
    <lineage>
        <taxon>Bacteria</taxon>
        <taxon>Pseudomonadati</taxon>
        <taxon>Pseudomonadota</taxon>
        <taxon>Gammaproteobacteria</taxon>
        <taxon>Oceanospirillales</taxon>
        <taxon>Oceanospirillaceae</taxon>
        <taxon>Oceanospirillum</taxon>
    </lineage>
</organism>
<dbReference type="Gene3D" id="1.10.760.10">
    <property type="entry name" value="Cytochrome c-like domain"/>
    <property type="match status" value="2"/>
</dbReference>